<protein>
    <submittedName>
        <fullName evidence="6">Geraniol synthase</fullName>
    </submittedName>
</protein>
<dbReference type="InterPro" id="IPR044814">
    <property type="entry name" value="Terpene_cyclase_plant_C1"/>
</dbReference>
<sequence length="603" mass="68662">MAFKKSGPVTMPPHVLLSSFAAPLFQVSSSPGSWRTRPPPCTSCHLLPSSSSKPLLGSYDYFLFKSLTLSPHAVNPEADSSTRRMKEVKERTWEAFYRAWDSRAAMEMVETVERLGPSYHFEDEINVLLQRFRDRNASEDLFITALCFRLLRQNGFLTHSDVFGKFTDKNGKFKESLTEDIWGMPSLYEAPHLGAKKEEVLAGAKEFTRTHLIWSMPHMEPHFSSHAGRAPELPRHPRMVRLEARNYIGEYSRESNPNLAFQEPAKLGFDMVQSLHQKEPAEILRWWKRLGLVDKLDFARDRPTECFLWTVGIFPDPRHSSRRTELTKAIATLLVIDDIYDFYGPLDELALFTDAVKRRDFGARDQLPEYMKICYMALHNTTNDIAYRTLKEHGWSAIEHLKRTWMDILEEAKRFNGGYIPTLDGYPANRVISGGTCMAPVHAFFFMGKGVTKETKAMMEPYPKCFTSSGKILRLWDDLGTSREEQERGDVTSSIECLMNEKNIALEDGARKHVRQLTGSLWIELNGELVAPTGLPLSTIKASFNLSRTAQATHQHGNGNTASSVQDHVQSLFFNPIGFQTRSPNHRNVTLSNGRHAQELGNW</sequence>
<dbReference type="CDD" id="cd00684">
    <property type="entry name" value="Terpene_cyclase_plant_C1"/>
    <property type="match status" value="1"/>
</dbReference>
<dbReference type="SFLD" id="SFLDS00005">
    <property type="entry name" value="Isoprenoid_Synthase_Type_I"/>
    <property type="match status" value="1"/>
</dbReference>
<evidence type="ECO:0000256" key="1">
    <source>
        <dbReference type="ARBA" id="ARBA00001946"/>
    </source>
</evidence>
<dbReference type="InterPro" id="IPR036965">
    <property type="entry name" value="Terpene_synth_N_sf"/>
</dbReference>
<dbReference type="PANTHER" id="PTHR31225:SF137">
    <property type="entry name" value="TERPENE SYNTHASE 11-RELATED"/>
    <property type="match status" value="1"/>
</dbReference>
<evidence type="ECO:0000313" key="6">
    <source>
        <dbReference type="EMBL" id="QGW08887.1"/>
    </source>
</evidence>
<evidence type="ECO:0000259" key="5">
    <source>
        <dbReference type="Pfam" id="PF03936"/>
    </source>
</evidence>
<dbReference type="Pfam" id="PF03936">
    <property type="entry name" value="Terpene_synth_C"/>
    <property type="match status" value="1"/>
</dbReference>
<name>A0A654JT37_ROSDA</name>
<dbReference type="Pfam" id="PF01397">
    <property type="entry name" value="Terpene_synth"/>
    <property type="match status" value="1"/>
</dbReference>
<dbReference type="InterPro" id="IPR008949">
    <property type="entry name" value="Isoprenoid_synthase_dom_sf"/>
</dbReference>
<feature type="domain" description="Terpene synthase metal-binding" evidence="5">
    <location>
        <begin position="288"/>
        <end position="522"/>
    </location>
</feature>
<dbReference type="AlphaFoldDB" id="A0A654JT37"/>
<comment type="cofactor">
    <cofactor evidence="1">
        <name>Mg(2+)</name>
        <dbReference type="ChEBI" id="CHEBI:18420"/>
    </cofactor>
</comment>
<keyword evidence="3" id="KW-0460">Magnesium</keyword>
<dbReference type="GO" id="GO:0000287">
    <property type="term" value="F:magnesium ion binding"/>
    <property type="evidence" value="ECO:0007669"/>
    <property type="project" value="InterPro"/>
</dbReference>
<dbReference type="GO" id="GO:0010333">
    <property type="term" value="F:terpene synthase activity"/>
    <property type="evidence" value="ECO:0007669"/>
    <property type="project" value="InterPro"/>
</dbReference>
<evidence type="ECO:0000256" key="3">
    <source>
        <dbReference type="ARBA" id="ARBA00022842"/>
    </source>
</evidence>
<dbReference type="Gene3D" id="1.50.10.130">
    <property type="entry name" value="Terpene synthase, N-terminal domain"/>
    <property type="match status" value="1"/>
</dbReference>
<dbReference type="SUPFAM" id="SSF48576">
    <property type="entry name" value="Terpenoid synthases"/>
    <property type="match status" value="1"/>
</dbReference>
<dbReference type="InterPro" id="IPR034741">
    <property type="entry name" value="Terpene_cyclase-like_1_C"/>
</dbReference>
<dbReference type="InterPro" id="IPR001906">
    <property type="entry name" value="Terpene_synth_N"/>
</dbReference>
<reference evidence="6" key="1">
    <citation type="submission" date="2019-10" db="EMBL/GenBank/DDBJ databases">
        <authorList>
            <person name="Guvercin D."/>
            <person name="Onder S."/>
            <person name="Karakurt Y."/>
        </authorList>
    </citation>
    <scope>NUCLEOTIDE SEQUENCE</scope>
</reference>
<dbReference type="InterPro" id="IPR008930">
    <property type="entry name" value="Terpenoid_cyclase/PrenylTrfase"/>
</dbReference>
<evidence type="ECO:0000259" key="4">
    <source>
        <dbReference type="Pfam" id="PF01397"/>
    </source>
</evidence>
<dbReference type="GO" id="GO:0016102">
    <property type="term" value="P:diterpenoid biosynthetic process"/>
    <property type="evidence" value="ECO:0007669"/>
    <property type="project" value="InterPro"/>
</dbReference>
<evidence type="ECO:0000256" key="2">
    <source>
        <dbReference type="ARBA" id="ARBA00022723"/>
    </source>
</evidence>
<dbReference type="SFLD" id="SFLDG01019">
    <property type="entry name" value="Terpene_Cyclase_Like_1_C_Termi"/>
    <property type="match status" value="1"/>
</dbReference>
<dbReference type="Gene3D" id="1.10.600.10">
    <property type="entry name" value="Farnesyl Diphosphate Synthase"/>
    <property type="match status" value="1"/>
</dbReference>
<dbReference type="SUPFAM" id="SSF48239">
    <property type="entry name" value="Terpenoid cyclases/Protein prenyltransferases"/>
    <property type="match status" value="1"/>
</dbReference>
<accession>A0A654JT37</accession>
<dbReference type="PANTHER" id="PTHR31225">
    <property type="entry name" value="OS04G0344100 PROTEIN-RELATED"/>
    <property type="match status" value="1"/>
</dbReference>
<dbReference type="InterPro" id="IPR005630">
    <property type="entry name" value="Terpene_synthase_metal-bd"/>
</dbReference>
<organism evidence="6">
    <name type="scientific">Rosa damascena</name>
    <name type="common">Damask rose</name>
    <name type="synonym">Rosa gallica x Rosa moschata</name>
    <dbReference type="NCBI Taxonomy" id="3765"/>
    <lineage>
        <taxon>Eukaryota</taxon>
        <taxon>Viridiplantae</taxon>
        <taxon>Streptophyta</taxon>
        <taxon>Embryophyta</taxon>
        <taxon>Tracheophyta</taxon>
        <taxon>Spermatophyta</taxon>
        <taxon>Magnoliopsida</taxon>
        <taxon>eudicotyledons</taxon>
        <taxon>Gunneridae</taxon>
        <taxon>Pentapetalae</taxon>
        <taxon>rosids</taxon>
        <taxon>fabids</taxon>
        <taxon>Rosales</taxon>
        <taxon>Rosaceae</taxon>
        <taxon>Rosoideae</taxon>
        <taxon>Rosoideae incertae sedis</taxon>
        <taxon>Rosa</taxon>
    </lineage>
</organism>
<dbReference type="InterPro" id="IPR050148">
    <property type="entry name" value="Terpene_synthase-like"/>
</dbReference>
<proteinExistence type="evidence at transcript level"/>
<dbReference type="EMBL" id="MN639696">
    <property type="protein sequence ID" value="QGW08887.1"/>
    <property type="molecule type" value="mRNA"/>
</dbReference>
<feature type="domain" description="Terpene synthase N-terminal" evidence="4">
    <location>
        <begin position="76"/>
        <end position="216"/>
    </location>
</feature>
<dbReference type="SMR" id="A0A654JT37"/>
<keyword evidence="2" id="KW-0479">Metal-binding</keyword>